<evidence type="ECO:0000313" key="1">
    <source>
        <dbReference type="EMBL" id="SLM49601.1"/>
    </source>
</evidence>
<dbReference type="OrthoDB" id="9794111at2"/>
<name>A0A1W1I9K0_9BACT</name>
<gene>
    <name evidence="1" type="ORF">NSJP_3434</name>
</gene>
<organism evidence="1 2">
    <name type="scientific">Nitrospira japonica</name>
    <dbReference type="NCBI Taxonomy" id="1325564"/>
    <lineage>
        <taxon>Bacteria</taxon>
        <taxon>Pseudomonadati</taxon>
        <taxon>Nitrospirota</taxon>
        <taxon>Nitrospiria</taxon>
        <taxon>Nitrospirales</taxon>
        <taxon>Nitrospiraceae</taxon>
        <taxon>Nitrospira</taxon>
    </lineage>
</organism>
<evidence type="ECO:0000313" key="2">
    <source>
        <dbReference type="Proteomes" id="UP000192042"/>
    </source>
</evidence>
<dbReference type="Proteomes" id="UP000192042">
    <property type="component" value="Chromosome I"/>
</dbReference>
<keyword evidence="2" id="KW-1185">Reference proteome</keyword>
<dbReference type="KEGG" id="nja:NSJP_3434"/>
<sequence>MPTVGTSSSGQFSCATTDQRTLRDLRIKRKGQPVFVLGHLVDRKGQEAVFEVFNDRLAVVKFSDGTMIGYDPFELLLPTDIDQEGTAYFEIRTCRLCEQLFPLTGDECDAPEEPTSCFECRAT</sequence>
<proteinExistence type="predicted"/>
<protein>
    <submittedName>
        <fullName evidence="1">Uncharacterized protein</fullName>
    </submittedName>
</protein>
<dbReference type="AlphaFoldDB" id="A0A1W1I9K0"/>
<dbReference type="STRING" id="1325564.NSJP_3434"/>
<reference evidence="1 2" key="1">
    <citation type="submission" date="2017-03" db="EMBL/GenBank/DDBJ databases">
        <authorList>
            <person name="Afonso C.L."/>
            <person name="Miller P.J."/>
            <person name="Scott M.A."/>
            <person name="Spackman E."/>
            <person name="Goraichik I."/>
            <person name="Dimitrov K.M."/>
            <person name="Suarez D.L."/>
            <person name="Swayne D.E."/>
        </authorList>
    </citation>
    <scope>NUCLEOTIDE SEQUENCE [LARGE SCALE GENOMIC DNA]</scope>
    <source>
        <strain evidence="1">Genome sequencing of Nitrospira japonica strain NJ11</strain>
    </source>
</reference>
<dbReference type="RefSeq" id="WP_080887796.1">
    <property type="nucleotide sequence ID" value="NZ_LT828648.1"/>
</dbReference>
<accession>A0A1W1I9K0</accession>
<dbReference type="EMBL" id="LT828648">
    <property type="protein sequence ID" value="SLM49601.1"/>
    <property type="molecule type" value="Genomic_DNA"/>
</dbReference>